<name>F7ZMB4_ROSLO</name>
<dbReference type="EMBL" id="CP002625">
    <property type="protein sequence ID" value="AEI96451.1"/>
    <property type="molecule type" value="Genomic_DNA"/>
</dbReference>
<geneLocation type="plasmid" evidence="1 2">
    <name>pRLO149_83</name>
</geneLocation>
<keyword evidence="1" id="KW-0614">Plasmid</keyword>
<dbReference type="AlphaFoldDB" id="F7ZMB4"/>
<gene>
    <name evidence="1" type="ordered locus">RLO149_p830200</name>
</gene>
<keyword evidence="2" id="KW-1185">Reference proteome</keyword>
<dbReference type="Proteomes" id="UP000001353">
    <property type="component" value="Plasmid pRLO149_83"/>
</dbReference>
<reference evidence="1 2" key="1">
    <citation type="journal article" date="2011" name="BMC Genomics">
        <title>Comparative genome analysis and genome-guided physiological analysis of Roseobacter litoralis.</title>
        <authorList>
            <person name="Kalhoefer D."/>
            <person name="Thole S."/>
            <person name="Voget S."/>
            <person name="Lehmann R."/>
            <person name="Liesegang H."/>
            <person name="Wollher A."/>
            <person name="Daniel R."/>
            <person name="Simon M."/>
            <person name="Brinkhoff T."/>
        </authorList>
    </citation>
    <scope>NUCLEOTIDE SEQUENCE [LARGE SCALE GENOMIC DNA]</scope>
    <source>
        <strain evidence="2">ATCC 49566 / DSM 6996 / JCM 21268 / NBRC 15278 / OCh 149</strain>
    </source>
</reference>
<dbReference type="KEGG" id="rli:RLO149_p830200"/>
<sequence>MTRNRWQERFSRNRTRRARLGGSGSIEIDISFDDIDYANLLGPYEPDPRAVASVPEMLLPDDKF</sequence>
<evidence type="ECO:0000313" key="1">
    <source>
        <dbReference type="EMBL" id="AEI96451.1"/>
    </source>
</evidence>
<organism evidence="1 2">
    <name type="scientific">Roseobacter litoralis (strain ATCC 49566 / DSM 6996 / JCM 21268 / NBRC 15278 / OCh 149)</name>
    <dbReference type="NCBI Taxonomy" id="391595"/>
    <lineage>
        <taxon>Bacteria</taxon>
        <taxon>Pseudomonadati</taxon>
        <taxon>Pseudomonadota</taxon>
        <taxon>Alphaproteobacteria</taxon>
        <taxon>Rhodobacterales</taxon>
        <taxon>Roseobacteraceae</taxon>
        <taxon>Roseobacter</taxon>
    </lineage>
</organism>
<evidence type="ECO:0000313" key="2">
    <source>
        <dbReference type="Proteomes" id="UP000001353"/>
    </source>
</evidence>
<dbReference type="HOGENOM" id="CLU_2865047_0_0_5"/>
<proteinExistence type="predicted"/>
<accession>F7ZMB4</accession>
<protein>
    <submittedName>
        <fullName evidence="1">Uncharacterized protein</fullName>
    </submittedName>
</protein>